<dbReference type="PANTHER" id="PTHR43667:SF1">
    <property type="entry name" value="CYCLOPROPANE-FATTY-ACYL-PHOSPHOLIPID SYNTHASE"/>
    <property type="match status" value="1"/>
</dbReference>
<dbReference type="InterPro" id="IPR050723">
    <property type="entry name" value="CFA/CMAS"/>
</dbReference>
<dbReference type="InterPro" id="IPR003333">
    <property type="entry name" value="CMAS"/>
</dbReference>
<feature type="binding site" evidence="7">
    <location>
        <begin position="124"/>
        <end position="125"/>
    </location>
    <ligand>
        <name>S-adenosyl-L-methionine</name>
        <dbReference type="ChEBI" id="CHEBI:59789"/>
    </ligand>
</feature>
<feature type="binding site" evidence="7">
    <location>
        <begin position="69"/>
        <end position="77"/>
    </location>
    <ligand>
        <name>S-adenosyl-L-methionine</name>
        <dbReference type="ChEBI" id="CHEBI:59789"/>
    </ligand>
</feature>
<dbReference type="InterPro" id="IPR047672">
    <property type="entry name" value="CMAS_actinobact"/>
</dbReference>
<dbReference type="AlphaFoldDB" id="A0A101A6Z5"/>
<name>A0A101A6Z5_9MYCO</name>
<keyword evidence="9" id="KW-1185">Reference proteome</keyword>
<keyword evidence="4" id="KW-0949">S-adenosyl-L-methionine</keyword>
<feature type="active site" evidence="6">
    <location>
        <position position="270"/>
    </location>
</feature>
<keyword evidence="2 8" id="KW-0489">Methyltransferase</keyword>
<evidence type="ECO:0000256" key="1">
    <source>
        <dbReference type="ARBA" id="ARBA00010815"/>
    </source>
</evidence>
<dbReference type="Gene3D" id="3.40.50.150">
    <property type="entry name" value="Vaccinia Virus protein VP39"/>
    <property type="match status" value="1"/>
</dbReference>
<gene>
    <name evidence="8" type="ORF">AU192_07395</name>
</gene>
<dbReference type="GO" id="GO:0008610">
    <property type="term" value="P:lipid biosynthetic process"/>
    <property type="evidence" value="ECO:0007669"/>
    <property type="project" value="InterPro"/>
</dbReference>
<evidence type="ECO:0000256" key="4">
    <source>
        <dbReference type="ARBA" id="ARBA00022691"/>
    </source>
</evidence>
<evidence type="ECO:0000256" key="5">
    <source>
        <dbReference type="ARBA" id="ARBA00023098"/>
    </source>
</evidence>
<dbReference type="InterPro" id="IPR029063">
    <property type="entry name" value="SAM-dependent_MTases_sf"/>
</dbReference>
<keyword evidence="5" id="KW-0443">Lipid metabolism</keyword>
<keyword evidence="3 8" id="KW-0808">Transferase</keyword>
<comment type="caution">
    <text evidence="8">The sequence shown here is derived from an EMBL/GenBank/DDBJ whole genome shotgun (WGS) entry which is preliminary data.</text>
</comment>
<dbReference type="NCBIfam" id="NF040660">
    <property type="entry name" value="mycolic_MTase"/>
    <property type="match status" value="1"/>
</dbReference>
<evidence type="ECO:0000256" key="6">
    <source>
        <dbReference type="PIRSR" id="PIRSR003085-1"/>
    </source>
</evidence>
<dbReference type="SUPFAM" id="SSF53335">
    <property type="entry name" value="S-adenosyl-L-methionine-dependent methyltransferases"/>
    <property type="match status" value="1"/>
</dbReference>
<proteinExistence type="inferred from homology"/>
<evidence type="ECO:0000256" key="2">
    <source>
        <dbReference type="ARBA" id="ARBA00022603"/>
    </source>
</evidence>
<protein>
    <submittedName>
        <fullName evidence="8">SAM-dependent methyltransferase</fullName>
    </submittedName>
</protein>
<dbReference type="RefSeq" id="WP_064396001.1">
    <property type="nucleotide sequence ID" value="NZ_LQIR01000016.1"/>
</dbReference>
<dbReference type="Pfam" id="PF02353">
    <property type="entry name" value="CMAS"/>
    <property type="match status" value="1"/>
</dbReference>
<dbReference type="FunFam" id="3.40.50.150:FF:000115">
    <property type="entry name" value="Cyclopropane mycolic acid synthase 1"/>
    <property type="match status" value="1"/>
</dbReference>
<organism evidence="8 9">
    <name type="scientific">Mycobacterium lehmannii</name>
    <dbReference type="NCBI Taxonomy" id="2048550"/>
    <lineage>
        <taxon>Bacteria</taxon>
        <taxon>Bacillati</taxon>
        <taxon>Actinomycetota</taxon>
        <taxon>Actinomycetes</taxon>
        <taxon>Mycobacteriales</taxon>
        <taxon>Mycobacteriaceae</taxon>
        <taxon>Mycobacterium</taxon>
    </lineage>
</organism>
<dbReference type="PANTHER" id="PTHR43667">
    <property type="entry name" value="CYCLOPROPANE-FATTY-ACYL-PHOSPHOLIPID SYNTHASE"/>
    <property type="match status" value="1"/>
</dbReference>
<reference evidence="8 9" key="1">
    <citation type="submission" date="2016-01" db="EMBL/GenBank/DDBJ databases">
        <authorList>
            <consortium name="TB Trials Study Group"/>
            <person name="Sutton G."/>
            <person name="Brinkac L."/>
            <person name="Sanka R."/>
            <person name="Adams M."/>
            <person name="Lau E.L."/>
            <person name="Macaden R."/>
            <person name="Grewal H.M.S."/>
        </authorList>
    </citation>
    <scope>NUCLEOTIDE SEQUENCE [LARGE SCALE GENOMIC DNA]</scope>
    <source>
        <strain evidence="8 9">IS-1744</strain>
    </source>
</reference>
<evidence type="ECO:0000256" key="3">
    <source>
        <dbReference type="ARBA" id="ARBA00022679"/>
    </source>
</evidence>
<dbReference type="GO" id="GO:0032259">
    <property type="term" value="P:methylation"/>
    <property type="evidence" value="ECO:0007669"/>
    <property type="project" value="UniProtKB-KW"/>
</dbReference>
<evidence type="ECO:0000256" key="7">
    <source>
        <dbReference type="PIRSR" id="PIRSR003085-2"/>
    </source>
</evidence>
<dbReference type="CDD" id="cd02440">
    <property type="entry name" value="AdoMet_MTases"/>
    <property type="match status" value="1"/>
</dbReference>
<comment type="similarity">
    <text evidence="1">Belongs to the CFA/CMAS family.</text>
</comment>
<dbReference type="PIRSF" id="PIRSF003085">
    <property type="entry name" value="CMAS"/>
    <property type="match status" value="1"/>
</dbReference>
<dbReference type="EMBL" id="LQIR01000016">
    <property type="protein sequence ID" value="KUI16270.1"/>
    <property type="molecule type" value="Genomic_DNA"/>
</dbReference>
<sequence>MAENLTPHFEEVQAHYDLSDDFFRLFLDPTMTYSCAYFDRQRDIPLEQAQLAKMDLSLGKLGLRPGMTLLDVGCGWGSTMRRAIEKYDVNVVGLTLSAHQAAHVQNMFDALDTERTTRVLLHGWEEFDEPVDRIVSIGAFEHFGYDRYDDFFAMAHRVMPDDGVMLLHTITMLTAEQIVEHGLSLSDEQASFNEFIGREIFPGGQLPAIEMVEFHAAKMGFTVTRRQSLQLHYARTLDHWATALEAHHTEAVEIQSEEVYQRYMRYLTGCAKAFRDGYIDVNQFTMKK</sequence>
<evidence type="ECO:0000313" key="8">
    <source>
        <dbReference type="EMBL" id="KUI16270.1"/>
    </source>
</evidence>
<accession>A0A101A6Z5</accession>
<feature type="binding site" evidence="7">
    <location>
        <begin position="95"/>
        <end position="100"/>
    </location>
    <ligand>
        <name>S-adenosyl-L-methionine</name>
        <dbReference type="ChEBI" id="CHEBI:59789"/>
    </ligand>
</feature>
<evidence type="ECO:0000313" key="9">
    <source>
        <dbReference type="Proteomes" id="UP000053707"/>
    </source>
</evidence>
<feature type="binding site" evidence="7">
    <location>
        <begin position="33"/>
        <end position="34"/>
    </location>
    <ligand>
        <name>S-adenosyl-L-methionine</name>
        <dbReference type="ChEBI" id="CHEBI:59789"/>
    </ligand>
</feature>
<dbReference type="GO" id="GO:0008168">
    <property type="term" value="F:methyltransferase activity"/>
    <property type="evidence" value="ECO:0007669"/>
    <property type="project" value="UniProtKB-KW"/>
</dbReference>
<dbReference type="Proteomes" id="UP000053707">
    <property type="component" value="Unassembled WGS sequence"/>
</dbReference>